<evidence type="ECO:0000256" key="3">
    <source>
        <dbReference type="ARBA" id="ARBA00023163"/>
    </source>
</evidence>
<dbReference type="Gene3D" id="3.30.1490.120">
    <property type="entry name" value="RNA polymerase Rpb7-like, N-terminal domain"/>
    <property type="match status" value="1"/>
</dbReference>
<organism evidence="5 6">
    <name type="scientific">Coffea canephora</name>
    <name type="common">Robusta coffee</name>
    <dbReference type="NCBI Taxonomy" id="49390"/>
    <lineage>
        <taxon>Eukaryota</taxon>
        <taxon>Viridiplantae</taxon>
        <taxon>Streptophyta</taxon>
        <taxon>Embryophyta</taxon>
        <taxon>Tracheophyta</taxon>
        <taxon>Spermatophyta</taxon>
        <taxon>Magnoliopsida</taxon>
        <taxon>eudicotyledons</taxon>
        <taxon>Gunneridae</taxon>
        <taxon>Pentapetalae</taxon>
        <taxon>asterids</taxon>
        <taxon>lamiids</taxon>
        <taxon>Gentianales</taxon>
        <taxon>Rubiaceae</taxon>
        <taxon>Ixoroideae</taxon>
        <taxon>Gardenieae complex</taxon>
        <taxon>Bertiereae - Coffeeae clade</taxon>
        <taxon>Coffeeae</taxon>
        <taxon>Coffea</taxon>
    </lineage>
</organism>
<dbReference type="GO" id="GO:0003727">
    <property type="term" value="F:single-stranded RNA binding"/>
    <property type="evidence" value="ECO:0007669"/>
    <property type="project" value="TreeGrafter"/>
</dbReference>
<dbReference type="PANTHER" id="PTHR12709">
    <property type="entry name" value="DNA-DIRECTED RNA POLYMERASE II, III"/>
    <property type="match status" value="1"/>
</dbReference>
<dbReference type="PANTHER" id="PTHR12709:SF6">
    <property type="entry name" value="DNA-DIRECTED RNA POLYMERASE SUBUNIT 7-LIKE PROTEIN"/>
    <property type="match status" value="1"/>
</dbReference>
<dbReference type="Proteomes" id="UP000295252">
    <property type="component" value="Chromosome V"/>
</dbReference>
<keyword evidence="4" id="KW-0539">Nucleus</keyword>
<gene>
    <name evidence="5" type="ORF">GSCOC_T00026209001</name>
</gene>
<dbReference type="AlphaFoldDB" id="A0A068TSE5"/>
<keyword evidence="3 4" id="KW-0804">Transcription</keyword>
<name>A0A068TSE5_COFCA</name>
<keyword evidence="6" id="KW-1185">Reference proteome</keyword>
<dbReference type="Gramene" id="CDO99161">
    <property type="protein sequence ID" value="CDO99161"/>
    <property type="gene ID" value="GSCOC_T00026209001"/>
</dbReference>
<dbReference type="InterPro" id="IPR012340">
    <property type="entry name" value="NA-bd_OB-fold"/>
</dbReference>
<dbReference type="InterPro" id="IPR036898">
    <property type="entry name" value="RNA_pol_Rpb7-like_N_sf"/>
</dbReference>
<comment type="subcellular location">
    <subcellularLocation>
        <location evidence="1 4">Nucleus</location>
    </subcellularLocation>
</comment>
<comment type="function">
    <text evidence="4">DNA-dependent RNA polymerase which catalyzes the transcription of DNA into RNA using the four ribonucleoside triphosphates as substrates.</text>
</comment>
<dbReference type="GO" id="GO:0003697">
    <property type="term" value="F:single-stranded DNA binding"/>
    <property type="evidence" value="ECO:0007669"/>
    <property type="project" value="TreeGrafter"/>
</dbReference>
<dbReference type="STRING" id="49390.A0A068TSE5"/>
<dbReference type="InParanoid" id="A0A068TSE5"/>
<evidence type="ECO:0000256" key="4">
    <source>
        <dbReference type="RuleBase" id="RU369086"/>
    </source>
</evidence>
<evidence type="ECO:0000313" key="5">
    <source>
        <dbReference type="EMBL" id="CDO99161.1"/>
    </source>
</evidence>
<evidence type="ECO:0000256" key="2">
    <source>
        <dbReference type="ARBA" id="ARBA00022478"/>
    </source>
</evidence>
<evidence type="ECO:0000256" key="1">
    <source>
        <dbReference type="ARBA" id="ARBA00004123"/>
    </source>
</evidence>
<dbReference type="GO" id="GO:0000428">
    <property type="term" value="C:DNA-directed RNA polymerase complex"/>
    <property type="evidence" value="ECO:0007669"/>
    <property type="project" value="UniProtKB-KW"/>
</dbReference>
<dbReference type="InterPro" id="IPR045113">
    <property type="entry name" value="Rpb7-like"/>
</dbReference>
<reference evidence="6" key="1">
    <citation type="journal article" date="2014" name="Science">
        <title>The coffee genome provides insight into the convergent evolution of caffeine biosynthesis.</title>
        <authorList>
            <person name="Denoeud F."/>
            <person name="Carretero-Paulet L."/>
            <person name="Dereeper A."/>
            <person name="Droc G."/>
            <person name="Guyot R."/>
            <person name="Pietrella M."/>
            <person name="Zheng C."/>
            <person name="Alberti A."/>
            <person name="Anthony F."/>
            <person name="Aprea G."/>
            <person name="Aury J.M."/>
            <person name="Bento P."/>
            <person name="Bernard M."/>
            <person name="Bocs S."/>
            <person name="Campa C."/>
            <person name="Cenci A."/>
            <person name="Combes M.C."/>
            <person name="Crouzillat D."/>
            <person name="Da Silva C."/>
            <person name="Daddiego L."/>
            <person name="De Bellis F."/>
            <person name="Dussert S."/>
            <person name="Garsmeur O."/>
            <person name="Gayraud T."/>
            <person name="Guignon V."/>
            <person name="Jahn K."/>
            <person name="Jamilloux V."/>
            <person name="Joet T."/>
            <person name="Labadie K."/>
            <person name="Lan T."/>
            <person name="Leclercq J."/>
            <person name="Lepelley M."/>
            <person name="Leroy T."/>
            <person name="Li L.T."/>
            <person name="Librado P."/>
            <person name="Lopez L."/>
            <person name="Munoz A."/>
            <person name="Noel B."/>
            <person name="Pallavicini A."/>
            <person name="Perrotta G."/>
            <person name="Poncet V."/>
            <person name="Pot D."/>
            <person name="Priyono X."/>
            <person name="Rigoreau M."/>
            <person name="Rouard M."/>
            <person name="Rozas J."/>
            <person name="Tranchant-Dubreuil C."/>
            <person name="VanBuren R."/>
            <person name="Zhang Q."/>
            <person name="Andrade A.C."/>
            <person name="Argout X."/>
            <person name="Bertrand B."/>
            <person name="de Kochko A."/>
            <person name="Graziosi G."/>
            <person name="Henry R.J."/>
            <person name="Jayarama X."/>
            <person name="Ming R."/>
            <person name="Nagai C."/>
            <person name="Rounsley S."/>
            <person name="Sankoff D."/>
            <person name="Giuliano G."/>
            <person name="Albert V.A."/>
            <person name="Wincker P."/>
            <person name="Lashermes P."/>
        </authorList>
    </citation>
    <scope>NUCLEOTIDE SEQUENCE [LARGE SCALE GENOMIC DNA]</scope>
    <source>
        <strain evidence="6">cv. DH200-94</strain>
    </source>
</reference>
<keyword evidence="2 4" id="KW-0240">DNA-directed RNA polymerase</keyword>
<dbReference type="GO" id="GO:0005634">
    <property type="term" value="C:nucleus"/>
    <property type="evidence" value="ECO:0007669"/>
    <property type="project" value="UniProtKB-SubCell"/>
</dbReference>
<protein>
    <recommendedName>
        <fullName evidence="4">DNA-directed RNA polymerase subunit</fullName>
    </recommendedName>
</protein>
<accession>A0A068TSE5</accession>
<proteinExistence type="predicted"/>
<dbReference type="OrthoDB" id="1162399at2759"/>
<sequence length="187" mass="21224">MLCEVECVFKVLFPVNSLNKSGLVAKSQIAARLLYQLSNIRVTEECGYFLAVTELRSIGRGVPDESSTYVLFPVTFCCRTFLPKRGEVMIGTVYYIHERGVFLKCGPMNFIYLSRLKMPNYNFIDGVNPFFLSNDLSRIEKDCVICFMVFAVRWNNRDRARHFHILATIDDASLGPVQLAGSEGLDL</sequence>
<dbReference type="OMA" id="WNGAFIR"/>
<dbReference type="SUPFAM" id="SSF50249">
    <property type="entry name" value="Nucleic acid-binding proteins"/>
    <property type="match status" value="1"/>
</dbReference>
<dbReference type="PhylomeDB" id="A0A068TSE5"/>
<evidence type="ECO:0000313" key="6">
    <source>
        <dbReference type="Proteomes" id="UP000295252"/>
    </source>
</evidence>
<dbReference type="Gene3D" id="2.40.50.140">
    <property type="entry name" value="Nucleic acid-binding proteins"/>
    <property type="match status" value="1"/>
</dbReference>
<dbReference type="EMBL" id="HG739087">
    <property type="protein sequence ID" value="CDO99161.1"/>
    <property type="molecule type" value="Genomic_DNA"/>
</dbReference>
<dbReference type="GO" id="GO:0006352">
    <property type="term" value="P:DNA-templated transcription initiation"/>
    <property type="evidence" value="ECO:0007669"/>
    <property type="project" value="UniProtKB-UniRule"/>
</dbReference>